<evidence type="ECO:0008006" key="4">
    <source>
        <dbReference type="Google" id="ProtNLM"/>
    </source>
</evidence>
<feature type="transmembrane region" description="Helical" evidence="1">
    <location>
        <begin position="95"/>
        <end position="113"/>
    </location>
</feature>
<feature type="transmembrane region" description="Helical" evidence="1">
    <location>
        <begin position="125"/>
        <end position="144"/>
    </location>
</feature>
<evidence type="ECO:0000256" key="1">
    <source>
        <dbReference type="SAM" id="Phobius"/>
    </source>
</evidence>
<keyword evidence="1" id="KW-1133">Transmembrane helix</keyword>
<keyword evidence="1" id="KW-0472">Membrane</keyword>
<feature type="transmembrane region" description="Helical" evidence="1">
    <location>
        <begin position="378"/>
        <end position="395"/>
    </location>
</feature>
<evidence type="ECO:0000313" key="3">
    <source>
        <dbReference type="Proteomes" id="UP000515369"/>
    </source>
</evidence>
<gene>
    <name evidence="2" type="ORF">H3H32_07505</name>
</gene>
<keyword evidence="3" id="KW-1185">Reference proteome</keyword>
<evidence type="ECO:0000313" key="2">
    <source>
        <dbReference type="EMBL" id="QMW04762.1"/>
    </source>
</evidence>
<accession>A0A7G5H0X0</accession>
<proteinExistence type="predicted"/>
<feature type="transmembrane region" description="Helical" evidence="1">
    <location>
        <begin position="280"/>
        <end position="299"/>
    </location>
</feature>
<organism evidence="2 3">
    <name type="scientific">Spirosoma foliorum</name>
    <dbReference type="NCBI Taxonomy" id="2710596"/>
    <lineage>
        <taxon>Bacteria</taxon>
        <taxon>Pseudomonadati</taxon>
        <taxon>Bacteroidota</taxon>
        <taxon>Cytophagia</taxon>
        <taxon>Cytophagales</taxon>
        <taxon>Cytophagaceae</taxon>
        <taxon>Spirosoma</taxon>
    </lineage>
</organism>
<dbReference type="RefSeq" id="WP_182462114.1">
    <property type="nucleotide sequence ID" value="NZ_CP059732.1"/>
</dbReference>
<name>A0A7G5H0X0_9BACT</name>
<dbReference type="AlphaFoldDB" id="A0A7G5H0X0"/>
<feature type="transmembrane region" description="Helical" evidence="1">
    <location>
        <begin position="217"/>
        <end position="237"/>
    </location>
</feature>
<sequence length="531" mass="61560">MNQSLPNPALPSENFKRQTLLFSVLIGLVIFGSLLTSLFFKQPWIWMDEVLSYILLSDPSRAHMNQAIVSNLDSNPPLYFNLVWTLAHAISLNEYFLKAISIALFATAIGLFYRYTTRLVGTPLINFILFTLIISLTYLNYTLSTQIRSYALYLLMSCLYFMATHPLIKNPNQPRLLGLHFLAGALLVMTHNFGSFYVTASLTFFAVLYIWSKRQAYWWVAASHFLIYSVWLILWYHNFQIQSLSGKPYSWIPEPTFLSFFRTVGEVIPTISSRLEQRSALALLPILRVALVVGLFIYIALPRLKKGVKAVIDEDAFSFYLFTGWVAMATAGGTVIVSYTYLSVFLSRYQWPTHLLVVYQLVFAVYQLAPQVRFTARLARFVPLYVLLLIGFMFYQNRKIVHFPSGILDYLPHNEARYPVFFESADYFLPIWHYKLANAYYLMHRKTVLTPGNLKNSSTDYNLFVSMREKYNEPRVVKATEFTKERFPHFYVIDESSRYQIEYFIANQQVKVLNVIPVPIAGHRILECTFQ</sequence>
<feature type="transmembrane region" description="Helical" evidence="1">
    <location>
        <begin position="150"/>
        <end position="168"/>
    </location>
</feature>
<feature type="transmembrane region" description="Helical" evidence="1">
    <location>
        <begin position="20"/>
        <end position="40"/>
    </location>
</feature>
<feature type="transmembrane region" description="Helical" evidence="1">
    <location>
        <begin position="354"/>
        <end position="372"/>
    </location>
</feature>
<reference evidence="2 3" key="1">
    <citation type="submission" date="2020-07" db="EMBL/GenBank/DDBJ databases">
        <title>Spirosoma foliorum sp. nov., isolated from the leaves on the Nejang mountain Korea, Republic of.</title>
        <authorList>
            <person name="Ho H."/>
            <person name="Lee Y.-J."/>
            <person name="Nurcahyanto D.-A."/>
            <person name="Kim S.-G."/>
        </authorList>
    </citation>
    <scope>NUCLEOTIDE SEQUENCE [LARGE SCALE GENOMIC DNA]</scope>
    <source>
        <strain evidence="2 3">PL0136</strain>
    </source>
</reference>
<feature type="transmembrane region" description="Helical" evidence="1">
    <location>
        <begin position="180"/>
        <end position="211"/>
    </location>
</feature>
<keyword evidence="1" id="KW-0812">Transmembrane</keyword>
<dbReference type="EMBL" id="CP059732">
    <property type="protein sequence ID" value="QMW04762.1"/>
    <property type="molecule type" value="Genomic_DNA"/>
</dbReference>
<feature type="transmembrane region" description="Helical" evidence="1">
    <location>
        <begin position="319"/>
        <end position="342"/>
    </location>
</feature>
<protein>
    <recommendedName>
        <fullName evidence="4">Glycosyltransferase RgtA/B/C/D-like domain-containing protein</fullName>
    </recommendedName>
</protein>
<dbReference type="KEGG" id="sfol:H3H32_07505"/>
<dbReference type="Proteomes" id="UP000515369">
    <property type="component" value="Chromosome"/>
</dbReference>